<dbReference type="EMBL" id="CAUWAG010000007">
    <property type="protein sequence ID" value="CAJ2505140.1"/>
    <property type="molecule type" value="Genomic_DNA"/>
</dbReference>
<dbReference type="Proteomes" id="UP001295740">
    <property type="component" value="Unassembled WGS sequence"/>
</dbReference>
<feature type="region of interest" description="Disordered" evidence="1">
    <location>
        <begin position="110"/>
        <end position="131"/>
    </location>
</feature>
<feature type="compositionally biased region" description="Acidic residues" evidence="1">
    <location>
        <begin position="179"/>
        <end position="190"/>
    </location>
</feature>
<keyword evidence="4" id="KW-1185">Reference proteome</keyword>
<name>A0AAI8VIP9_9PEZI</name>
<keyword evidence="2" id="KW-0732">Signal</keyword>
<protein>
    <submittedName>
        <fullName evidence="3">Uu.00g125340.m01.CDS01</fullName>
    </submittedName>
</protein>
<evidence type="ECO:0000256" key="2">
    <source>
        <dbReference type="SAM" id="SignalP"/>
    </source>
</evidence>
<proteinExistence type="predicted"/>
<feature type="signal peptide" evidence="2">
    <location>
        <begin position="1"/>
        <end position="16"/>
    </location>
</feature>
<evidence type="ECO:0000256" key="1">
    <source>
        <dbReference type="SAM" id="MobiDB-lite"/>
    </source>
</evidence>
<organism evidence="3 4">
    <name type="scientific">Anthostomella pinea</name>
    <dbReference type="NCBI Taxonomy" id="933095"/>
    <lineage>
        <taxon>Eukaryota</taxon>
        <taxon>Fungi</taxon>
        <taxon>Dikarya</taxon>
        <taxon>Ascomycota</taxon>
        <taxon>Pezizomycotina</taxon>
        <taxon>Sordariomycetes</taxon>
        <taxon>Xylariomycetidae</taxon>
        <taxon>Xylariales</taxon>
        <taxon>Xylariaceae</taxon>
        <taxon>Anthostomella</taxon>
    </lineage>
</organism>
<evidence type="ECO:0000313" key="4">
    <source>
        <dbReference type="Proteomes" id="UP001295740"/>
    </source>
</evidence>
<comment type="caution">
    <text evidence="3">The sequence shown here is derived from an EMBL/GenBank/DDBJ whole genome shotgun (WGS) entry which is preliminary data.</text>
</comment>
<feature type="compositionally biased region" description="Polar residues" evidence="1">
    <location>
        <begin position="111"/>
        <end position="128"/>
    </location>
</feature>
<sequence length="244" mass="27181">MHLLQCISLGLLLVESSVQLSVRRGIEPEQNGHISKRAWDDVNKCMEEQCLNGVAFILIRDTLMTTPGGKKELGEKNAQCKKWCQKNWNTIGSDDQKWADILLNEMKEPDTAQSGAPVTSAYTPSSAASGPGGRYCNVRYSKAYTKANIKFSKTYTKADVKWSTWASRYNEATTHCEESSSEESDNEEAQEQAQQAQEAAQKKGKKKGKKTGKGDNKKDWQMVMRGDGTIGWKNKMTGVIQWSG</sequence>
<feature type="region of interest" description="Disordered" evidence="1">
    <location>
        <begin position="174"/>
        <end position="227"/>
    </location>
</feature>
<evidence type="ECO:0000313" key="3">
    <source>
        <dbReference type="EMBL" id="CAJ2505140.1"/>
    </source>
</evidence>
<feature type="chain" id="PRO_5042617445" evidence="2">
    <location>
        <begin position="17"/>
        <end position="244"/>
    </location>
</feature>
<accession>A0AAI8VIP9</accession>
<dbReference type="AlphaFoldDB" id="A0AAI8VIP9"/>
<reference evidence="3" key="1">
    <citation type="submission" date="2023-10" db="EMBL/GenBank/DDBJ databases">
        <authorList>
            <person name="Hackl T."/>
        </authorList>
    </citation>
    <scope>NUCLEOTIDE SEQUENCE</scope>
</reference>
<gene>
    <name evidence="3" type="ORF">KHLLAP_LOCUS5608</name>
</gene>
<feature type="compositionally biased region" description="Basic residues" evidence="1">
    <location>
        <begin position="202"/>
        <end position="211"/>
    </location>
</feature>